<feature type="domain" description="Calmodulin binding protein-like N-terminal" evidence="10">
    <location>
        <begin position="78"/>
        <end position="219"/>
    </location>
</feature>
<organism evidence="13 14">
    <name type="scientific">Acorus calamus</name>
    <name type="common">Sweet flag</name>
    <dbReference type="NCBI Taxonomy" id="4465"/>
    <lineage>
        <taxon>Eukaryota</taxon>
        <taxon>Viridiplantae</taxon>
        <taxon>Streptophyta</taxon>
        <taxon>Embryophyta</taxon>
        <taxon>Tracheophyta</taxon>
        <taxon>Spermatophyta</taxon>
        <taxon>Magnoliopsida</taxon>
        <taxon>Liliopsida</taxon>
        <taxon>Acoraceae</taxon>
        <taxon>Acorus</taxon>
    </lineage>
</organism>
<keyword evidence="9" id="KW-1133">Transmembrane helix</keyword>
<feature type="compositionally biased region" description="Low complexity" evidence="8">
    <location>
        <begin position="617"/>
        <end position="634"/>
    </location>
</feature>
<evidence type="ECO:0000256" key="7">
    <source>
        <dbReference type="ARBA" id="ARBA00023242"/>
    </source>
</evidence>
<dbReference type="Pfam" id="PF20452">
    <property type="entry name" value="Calmod_bind_C"/>
    <property type="match status" value="1"/>
</dbReference>
<dbReference type="Pfam" id="PF06749">
    <property type="entry name" value="DUF1218"/>
    <property type="match status" value="1"/>
</dbReference>
<dbReference type="InterPro" id="IPR009606">
    <property type="entry name" value="DEAL/Modifying_wall_lignin1/2"/>
</dbReference>
<feature type="domain" description="Calmodulin binding protein C-terminal" evidence="12">
    <location>
        <begin position="302"/>
        <end position="363"/>
    </location>
</feature>
<keyword evidence="14" id="KW-1185">Reference proteome</keyword>
<evidence type="ECO:0000256" key="1">
    <source>
        <dbReference type="ARBA" id="ARBA00004123"/>
    </source>
</evidence>
<feature type="transmembrane region" description="Helical" evidence="9">
    <location>
        <begin position="490"/>
        <end position="518"/>
    </location>
</feature>
<keyword evidence="3" id="KW-0805">Transcription regulation</keyword>
<keyword evidence="6" id="KW-0804">Transcription</keyword>
<evidence type="ECO:0000313" key="14">
    <source>
        <dbReference type="Proteomes" id="UP001180020"/>
    </source>
</evidence>
<comment type="similarity">
    <text evidence="2">Belongs to the plant ACBP60 protein family.</text>
</comment>
<dbReference type="InterPro" id="IPR046831">
    <property type="entry name" value="Calmodulin_bind_N"/>
</dbReference>
<dbReference type="AlphaFoldDB" id="A0AAV9CXC1"/>
<evidence type="ECO:0000259" key="10">
    <source>
        <dbReference type="Pfam" id="PF07887"/>
    </source>
</evidence>
<dbReference type="GO" id="GO:0080142">
    <property type="term" value="P:regulation of salicylic acid biosynthetic process"/>
    <property type="evidence" value="ECO:0007669"/>
    <property type="project" value="TreeGrafter"/>
</dbReference>
<keyword evidence="7" id="KW-0539">Nucleus</keyword>
<evidence type="ECO:0000256" key="8">
    <source>
        <dbReference type="SAM" id="MobiDB-lite"/>
    </source>
</evidence>
<dbReference type="Pfam" id="PF07887">
    <property type="entry name" value="Calmodulin_bind"/>
    <property type="match status" value="1"/>
</dbReference>
<reference evidence="13" key="2">
    <citation type="submission" date="2023-06" db="EMBL/GenBank/DDBJ databases">
        <authorList>
            <person name="Ma L."/>
            <person name="Liu K.-W."/>
            <person name="Li Z."/>
            <person name="Hsiao Y.-Y."/>
            <person name="Qi Y."/>
            <person name="Fu T."/>
            <person name="Tang G."/>
            <person name="Zhang D."/>
            <person name="Sun W.-H."/>
            <person name="Liu D.-K."/>
            <person name="Li Y."/>
            <person name="Chen G.-Z."/>
            <person name="Liu X.-D."/>
            <person name="Liao X.-Y."/>
            <person name="Jiang Y.-T."/>
            <person name="Yu X."/>
            <person name="Hao Y."/>
            <person name="Huang J."/>
            <person name="Zhao X.-W."/>
            <person name="Ke S."/>
            <person name="Chen Y.-Y."/>
            <person name="Wu W.-L."/>
            <person name="Hsu J.-L."/>
            <person name="Lin Y.-F."/>
            <person name="Huang M.-D."/>
            <person name="Li C.-Y."/>
            <person name="Huang L."/>
            <person name="Wang Z.-W."/>
            <person name="Zhao X."/>
            <person name="Zhong W.-Y."/>
            <person name="Peng D.-H."/>
            <person name="Ahmad S."/>
            <person name="Lan S."/>
            <person name="Zhang J.-S."/>
            <person name="Tsai W.-C."/>
            <person name="Van De Peer Y."/>
            <person name="Liu Z.-J."/>
        </authorList>
    </citation>
    <scope>NUCLEOTIDE SEQUENCE</scope>
    <source>
        <strain evidence="13">CP</strain>
        <tissue evidence="13">Leaves</tissue>
    </source>
</reference>
<evidence type="ECO:0000256" key="5">
    <source>
        <dbReference type="ARBA" id="ARBA00023159"/>
    </source>
</evidence>
<sequence length="634" mass="71178">MAMKRLFGDDYEGPSDGSRIPVADNKRRRLRLSFVVSEVMRMKSMEGFLSALEPLLRRVVKEEVDSVLGRFVQGVPRNSLPETLFTGSRIEAEGSEPFQIVIVDADSKMVVTSGPFSVVKIEILVLDGDFGSDGRDDWTEKEFDDSVVREREGKRPLLMGDLTIKLQDGTANVGDLAFTDNSSWRRSRRFRLGAKVVNDNNTKERIQEARSEPFIVKDHRGELYKKHYPPSWEDEVWRLEKIAKDGVFHRKLMRCAIKNVQDFLRFLVVDPTSLRNVLGVGMSNKTWEVACQHAKTCIIDRRCYSYYNLEWQVRLLFNSVYELVGVAFDGQDPQPLSNLTSYQKNLVEKLREAAYKNPNELTETIELPPPQPSPLLKMARSKTAVTHDDISIRNRATGKLGSSFIIFSLACGLFSCILCLAAEATRSEVTQVQSGEPYGCVYSGSGRTPLACAVGAFITLAIAMLTEHACMLVAISKPMPDAMSSTYGTLTWHACLCFLATWVCFAIAEVLLMIGIGVESGHLSDWREERRSCLVFQQGLFSAAGVFGLTTVFLAAALYWTALQDLMVCEEENDYRHQVAQEISSSLYVSPPLYRMHTSLPRYPRLMQENTNQSLRESPPSSPEKTSTSDVIVS</sequence>
<dbReference type="EMBL" id="JAUJYO010000016">
    <property type="protein sequence ID" value="KAK1293893.1"/>
    <property type="molecule type" value="Genomic_DNA"/>
</dbReference>
<evidence type="ECO:0000256" key="4">
    <source>
        <dbReference type="ARBA" id="ARBA00023125"/>
    </source>
</evidence>
<feature type="region of interest" description="Disordered" evidence="8">
    <location>
        <begin position="610"/>
        <end position="634"/>
    </location>
</feature>
<dbReference type="GO" id="GO:0043565">
    <property type="term" value="F:sequence-specific DNA binding"/>
    <property type="evidence" value="ECO:0007669"/>
    <property type="project" value="TreeGrafter"/>
</dbReference>
<name>A0AAV9CXC1_ACOCL</name>
<evidence type="ECO:0000256" key="3">
    <source>
        <dbReference type="ARBA" id="ARBA00023015"/>
    </source>
</evidence>
<keyword evidence="9" id="KW-0812">Transmembrane</keyword>
<evidence type="ECO:0000256" key="6">
    <source>
        <dbReference type="ARBA" id="ARBA00023163"/>
    </source>
</evidence>
<dbReference type="Proteomes" id="UP001180020">
    <property type="component" value="Unassembled WGS sequence"/>
</dbReference>
<dbReference type="GO" id="GO:0003700">
    <property type="term" value="F:DNA-binding transcription factor activity"/>
    <property type="evidence" value="ECO:0007669"/>
    <property type="project" value="TreeGrafter"/>
</dbReference>
<reference evidence="13" key="1">
    <citation type="journal article" date="2023" name="Nat. Commun.">
        <title>Diploid and tetraploid genomes of Acorus and the evolution of monocots.</title>
        <authorList>
            <person name="Ma L."/>
            <person name="Liu K.W."/>
            <person name="Li Z."/>
            <person name="Hsiao Y.Y."/>
            <person name="Qi Y."/>
            <person name="Fu T."/>
            <person name="Tang G.D."/>
            <person name="Zhang D."/>
            <person name="Sun W.H."/>
            <person name="Liu D.K."/>
            <person name="Li Y."/>
            <person name="Chen G.Z."/>
            <person name="Liu X.D."/>
            <person name="Liao X.Y."/>
            <person name="Jiang Y.T."/>
            <person name="Yu X."/>
            <person name="Hao Y."/>
            <person name="Huang J."/>
            <person name="Zhao X.W."/>
            <person name="Ke S."/>
            <person name="Chen Y.Y."/>
            <person name="Wu W.L."/>
            <person name="Hsu J.L."/>
            <person name="Lin Y.F."/>
            <person name="Huang M.D."/>
            <person name="Li C.Y."/>
            <person name="Huang L."/>
            <person name="Wang Z.W."/>
            <person name="Zhao X."/>
            <person name="Zhong W.Y."/>
            <person name="Peng D.H."/>
            <person name="Ahmad S."/>
            <person name="Lan S."/>
            <person name="Zhang J.S."/>
            <person name="Tsai W.C."/>
            <person name="Van de Peer Y."/>
            <person name="Liu Z.J."/>
        </authorList>
    </citation>
    <scope>NUCLEOTIDE SEQUENCE</scope>
    <source>
        <strain evidence="13">CP</strain>
    </source>
</reference>
<evidence type="ECO:0000259" key="11">
    <source>
        <dbReference type="Pfam" id="PF20451"/>
    </source>
</evidence>
<comment type="caution">
    <text evidence="13">The sequence shown here is derived from an EMBL/GenBank/DDBJ whole genome shotgun (WGS) entry which is preliminary data.</text>
</comment>
<feature type="transmembrane region" description="Helical" evidence="9">
    <location>
        <begin position="539"/>
        <end position="560"/>
    </location>
</feature>
<keyword evidence="5" id="KW-0010">Activator</keyword>
<dbReference type="Pfam" id="PF20451">
    <property type="entry name" value="Calmod_bind_M"/>
    <property type="match status" value="1"/>
</dbReference>
<dbReference type="GO" id="GO:0005516">
    <property type="term" value="F:calmodulin binding"/>
    <property type="evidence" value="ECO:0007669"/>
    <property type="project" value="InterPro"/>
</dbReference>
<feature type="domain" description="Calmodulin binding protein central" evidence="11">
    <location>
        <begin position="233"/>
        <end position="297"/>
    </location>
</feature>
<evidence type="ECO:0000313" key="13">
    <source>
        <dbReference type="EMBL" id="KAK1293893.1"/>
    </source>
</evidence>
<keyword evidence="4" id="KW-0238">DNA-binding</keyword>
<dbReference type="PANTHER" id="PTHR31713">
    <property type="entry name" value="OS02G0177800 PROTEIN"/>
    <property type="match status" value="1"/>
</dbReference>
<gene>
    <name evidence="13" type="ORF">QJS10_CPA16g01613</name>
</gene>
<protein>
    <submittedName>
        <fullName evidence="13">Uncharacterized protein</fullName>
    </submittedName>
</protein>
<evidence type="ECO:0000256" key="2">
    <source>
        <dbReference type="ARBA" id="ARBA00007214"/>
    </source>
</evidence>
<proteinExistence type="inferred from homology"/>
<dbReference type="PANTHER" id="PTHR31713:SF43">
    <property type="entry name" value="CALMODULIN-BINDING PROTEIN 60 G"/>
    <property type="match status" value="1"/>
</dbReference>
<keyword evidence="9" id="KW-0472">Membrane</keyword>
<dbReference type="InterPro" id="IPR046829">
    <property type="entry name" value="Calmod_bind_C"/>
</dbReference>
<comment type="subcellular location">
    <subcellularLocation>
        <location evidence="1">Nucleus</location>
    </subcellularLocation>
</comment>
<dbReference type="GO" id="GO:0005634">
    <property type="term" value="C:nucleus"/>
    <property type="evidence" value="ECO:0007669"/>
    <property type="project" value="UniProtKB-SubCell"/>
</dbReference>
<evidence type="ECO:0000259" key="12">
    <source>
        <dbReference type="Pfam" id="PF20452"/>
    </source>
</evidence>
<feature type="transmembrane region" description="Helical" evidence="9">
    <location>
        <begin position="400"/>
        <end position="421"/>
    </location>
</feature>
<evidence type="ECO:0000256" key="9">
    <source>
        <dbReference type="SAM" id="Phobius"/>
    </source>
</evidence>
<accession>A0AAV9CXC1</accession>
<dbReference type="InterPro" id="IPR012416">
    <property type="entry name" value="CBP60"/>
</dbReference>
<dbReference type="InterPro" id="IPR046830">
    <property type="entry name" value="Calmod_bind_M"/>
</dbReference>
<feature type="transmembrane region" description="Helical" evidence="9">
    <location>
        <begin position="450"/>
        <end position="475"/>
    </location>
</feature>